<dbReference type="AlphaFoldDB" id="A0A5A5T8X7"/>
<keyword evidence="1" id="KW-0812">Transmembrane</keyword>
<feature type="transmembrane region" description="Helical" evidence="1">
    <location>
        <begin position="29"/>
        <end position="46"/>
    </location>
</feature>
<organism evidence="2 3">
    <name type="scientific">Dictyobacter arantiisoli</name>
    <dbReference type="NCBI Taxonomy" id="2014874"/>
    <lineage>
        <taxon>Bacteria</taxon>
        <taxon>Bacillati</taxon>
        <taxon>Chloroflexota</taxon>
        <taxon>Ktedonobacteria</taxon>
        <taxon>Ktedonobacterales</taxon>
        <taxon>Dictyobacteraceae</taxon>
        <taxon>Dictyobacter</taxon>
    </lineage>
</organism>
<dbReference type="RefSeq" id="WP_149400943.1">
    <property type="nucleotide sequence ID" value="NZ_BIXY01000016.1"/>
</dbReference>
<gene>
    <name evidence="2" type="ORF">KDI_15040</name>
</gene>
<dbReference type="InterPro" id="IPR043727">
    <property type="entry name" value="Lmo0937-like"/>
</dbReference>
<comment type="caution">
    <text evidence="2">The sequence shown here is derived from an EMBL/GenBank/DDBJ whole genome shotgun (WGS) entry which is preliminary data.</text>
</comment>
<keyword evidence="1" id="KW-1133">Transmembrane helix</keyword>
<proteinExistence type="predicted"/>
<name>A0A5A5T8X7_9CHLR</name>
<keyword evidence="3" id="KW-1185">Reference proteome</keyword>
<dbReference type="Proteomes" id="UP000322530">
    <property type="component" value="Unassembled WGS sequence"/>
</dbReference>
<evidence type="ECO:0000313" key="3">
    <source>
        <dbReference type="Proteomes" id="UP000322530"/>
    </source>
</evidence>
<dbReference type="Pfam" id="PF18919">
    <property type="entry name" value="DUF5670"/>
    <property type="match status" value="1"/>
</dbReference>
<dbReference type="NCBIfam" id="NF033488">
    <property type="entry name" value="lmo0937_fam_TM"/>
    <property type="match status" value="1"/>
</dbReference>
<reference evidence="2 3" key="1">
    <citation type="submission" date="2019-01" db="EMBL/GenBank/DDBJ databases">
        <title>Draft genome sequence of Dictyobacter sp. Uno17.</title>
        <authorList>
            <person name="Wang C.M."/>
            <person name="Zheng Y."/>
            <person name="Sakai Y."/>
            <person name="Abe K."/>
            <person name="Yokota A."/>
            <person name="Yabe S."/>
        </authorList>
    </citation>
    <scope>NUCLEOTIDE SEQUENCE [LARGE SCALE GENOMIC DNA]</scope>
    <source>
        <strain evidence="2 3">Uno17</strain>
    </source>
</reference>
<keyword evidence="1" id="KW-0472">Membrane</keyword>
<accession>A0A5A5T8X7</accession>
<evidence type="ECO:0008006" key="4">
    <source>
        <dbReference type="Google" id="ProtNLM"/>
    </source>
</evidence>
<evidence type="ECO:0000313" key="2">
    <source>
        <dbReference type="EMBL" id="GCF07940.1"/>
    </source>
</evidence>
<dbReference type="EMBL" id="BIXY01000016">
    <property type="protein sequence ID" value="GCF07940.1"/>
    <property type="molecule type" value="Genomic_DNA"/>
</dbReference>
<protein>
    <recommendedName>
        <fullName evidence="4">Lmo0937 family membrane protein</fullName>
    </recommendedName>
</protein>
<sequence>MLGLLWAVAVVLFVLWLLGFAVFHVASGLIHLLLIIAVVVIIYNLVMGARGRRTL</sequence>
<evidence type="ECO:0000256" key="1">
    <source>
        <dbReference type="SAM" id="Phobius"/>
    </source>
</evidence>